<dbReference type="AlphaFoldDB" id="A0A176XHI4"/>
<proteinExistence type="inferred from homology"/>
<feature type="signal peptide" evidence="2">
    <location>
        <begin position="1"/>
        <end position="24"/>
    </location>
</feature>
<keyword evidence="2" id="KW-0732">Signal</keyword>
<protein>
    <recommendedName>
        <fullName evidence="5">Tripartite tricarboxylate transporter substrate binding protein</fullName>
    </recommendedName>
</protein>
<evidence type="ECO:0000313" key="3">
    <source>
        <dbReference type="EMBL" id="OAE48469.1"/>
    </source>
</evidence>
<dbReference type="InterPro" id="IPR042100">
    <property type="entry name" value="Bug_dom1"/>
</dbReference>
<dbReference type="Proteomes" id="UP000077098">
    <property type="component" value="Unassembled WGS sequence"/>
</dbReference>
<evidence type="ECO:0000313" key="4">
    <source>
        <dbReference type="Proteomes" id="UP000077098"/>
    </source>
</evidence>
<gene>
    <name evidence="3" type="ORF">A7J57_22355</name>
</gene>
<comment type="similarity">
    <text evidence="1">Belongs to the UPF0065 (bug) family.</text>
</comment>
<evidence type="ECO:0008006" key="5">
    <source>
        <dbReference type="Google" id="ProtNLM"/>
    </source>
</evidence>
<dbReference type="Gene3D" id="3.40.190.10">
    <property type="entry name" value="Periplasmic binding protein-like II"/>
    <property type="match status" value="1"/>
</dbReference>
<dbReference type="CDD" id="cd13578">
    <property type="entry name" value="PBP2_Bug27"/>
    <property type="match status" value="1"/>
</dbReference>
<name>A0A176XHI4_AGRTU</name>
<dbReference type="PIRSF" id="PIRSF017082">
    <property type="entry name" value="YflP"/>
    <property type="match status" value="1"/>
</dbReference>
<dbReference type="PANTHER" id="PTHR42928:SF5">
    <property type="entry name" value="BLR1237 PROTEIN"/>
    <property type="match status" value="1"/>
</dbReference>
<comment type="caution">
    <text evidence="3">The sequence shown here is derived from an EMBL/GenBank/DDBJ whole genome shotgun (WGS) entry which is preliminary data.</text>
</comment>
<reference evidence="3 4" key="1">
    <citation type="submission" date="2016-05" db="EMBL/GenBank/DDBJ databases">
        <authorList>
            <person name="Lavstsen T."/>
            <person name="Jespersen J.S."/>
        </authorList>
    </citation>
    <scope>NUCLEOTIDE SEQUENCE [LARGE SCALE GENOMIC DNA]</scope>
    <source>
        <strain evidence="3 4">KCJ1736</strain>
    </source>
</reference>
<feature type="chain" id="PRO_5008053499" description="Tripartite tricarboxylate transporter substrate binding protein" evidence="2">
    <location>
        <begin position="25"/>
        <end position="322"/>
    </location>
</feature>
<accession>A0A176XHI4</accession>
<dbReference type="Pfam" id="PF03401">
    <property type="entry name" value="TctC"/>
    <property type="match status" value="1"/>
</dbReference>
<evidence type="ECO:0000256" key="1">
    <source>
        <dbReference type="ARBA" id="ARBA00006987"/>
    </source>
</evidence>
<dbReference type="PANTHER" id="PTHR42928">
    <property type="entry name" value="TRICARBOXYLATE-BINDING PROTEIN"/>
    <property type="match status" value="1"/>
</dbReference>
<dbReference type="SUPFAM" id="SSF53850">
    <property type="entry name" value="Periplasmic binding protein-like II"/>
    <property type="match status" value="1"/>
</dbReference>
<dbReference type="Gene3D" id="3.40.190.150">
    <property type="entry name" value="Bordetella uptake gene, domain 1"/>
    <property type="match status" value="1"/>
</dbReference>
<dbReference type="InterPro" id="IPR005064">
    <property type="entry name" value="BUG"/>
</dbReference>
<evidence type="ECO:0000256" key="2">
    <source>
        <dbReference type="SAM" id="SignalP"/>
    </source>
</evidence>
<dbReference type="EMBL" id="LXPS01000006">
    <property type="protein sequence ID" value="OAE48469.1"/>
    <property type="molecule type" value="Genomic_DNA"/>
</dbReference>
<sequence>MFKTILSGFLWVGTALAVTQPAAAQDYPNRPVQLIVPYAPGGQGDITARLIAQHLSPALGQPVVVENRPGANGSIGSAFVAKSEPDGYTLEVVVQSHVLGKALMPNLTYDPVKDFAPISLMTRTQLGLVVPASLPVENLQEFVAHVKQHPGELGFASAGHGSNAHVFAEWFLDTANLDMIHVPYAGSAAAHPDLISGVATMAFDTLASVKGLVSDKRLKLLAVAGAERHPEFPDIPTIAESGFADYDASSWSALLAPAGTPNKIVDRLNKEVVAVLGREEVAKRLASLGATIVASSPQEATETMNVEVERYTDLIGRLKLAQ</sequence>
<organism evidence="3 4">
    <name type="scientific">Agrobacterium tumefaciens</name>
    <dbReference type="NCBI Taxonomy" id="358"/>
    <lineage>
        <taxon>Bacteria</taxon>
        <taxon>Pseudomonadati</taxon>
        <taxon>Pseudomonadota</taxon>
        <taxon>Alphaproteobacteria</taxon>
        <taxon>Hyphomicrobiales</taxon>
        <taxon>Rhizobiaceae</taxon>
        <taxon>Rhizobium/Agrobacterium group</taxon>
        <taxon>Agrobacterium</taxon>
        <taxon>Agrobacterium tumefaciens complex</taxon>
    </lineage>
</organism>